<proteinExistence type="inferred from homology"/>
<protein>
    <submittedName>
        <fullName evidence="7">Cystatin domain-containing protein</fullName>
    </submittedName>
</protein>
<dbReference type="PANTHER" id="PTHR46186">
    <property type="entry name" value="CYSTATIN"/>
    <property type="match status" value="1"/>
</dbReference>
<dbReference type="PANTHER" id="PTHR46186:SF2">
    <property type="entry name" value="CYSTATIN"/>
    <property type="match status" value="1"/>
</dbReference>
<dbReference type="GO" id="GO:0031982">
    <property type="term" value="C:vesicle"/>
    <property type="evidence" value="ECO:0007669"/>
    <property type="project" value="TreeGrafter"/>
</dbReference>
<dbReference type="InterPro" id="IPR046350">
    <property type="entry name" value="Cystatin_sf"/>
</dbReference>
<evidence type="ECO:0000256" key="3">
    <source>
        <dbReference type="ARBA" id="ARBA00022704"/>
    </source>
</evidence>
<keyword evidence="2" id="KW-0646">Protease inhibitor</keyword>
<evidence type="ECO:0000313" key="7">
    <source>
        <dbReference type="WBParaSite" id="ACAC_0000785701-mRNA-1"/>
    </source>
</evidence>
<dbReference type="Pfam" id="PF00031">
    <property type="entry name" value="Cystatin"/>
    <property type="match status" value="1"/>
</dbReference>
<evidence type="ECO:0000256" key="4">
    <source>
        <dbReference type="SAM" id="SignalP"/>
    </source>
</evidence>
<dbReference type="SUPFAM" id="SSF54403">
    <property type="entry name" value="Cystatin/monellin"/>
    <property type="match status" value="1"/>
</dbReference>
<sequence>MPSTLFALAALFAVAFATANTGMVGGRTQQDASDPAYMERAWKAAKGINDDASNAGPYHMMPIKVLKATSQVVAGVKYTFEALYGESTCKKGDFLVADLNASNCQLKSGGRRALYEVELWEKPWENFEQFNVKKLRNVAADEEL</sequence>
<evidence type="ECO:0000256" key="1">
    <source>
        <dbReference type="ARBA" id="ARBA00009403"/>
    </source>
</evidence>
<dbReference type="AlphaFoldDB" id="A0A0K0DBN3"/>
<dbReference type="Gene3D" id="3.10.450.10">
    <property type="match status" value="1"/>
</dbReference>
<feature type="chain" id="PRO_5018726259" evidence="4">
    <location>
        <begin position="20"/>
        <end position="144"/>
    </location>
</feature>
<dbReference type="GO" id="GO:0005737">
    <property type="term" value="C:cytoplasm"/>
    <property type="evidence" value="ECO:0007669"/>
    <property type="project" value="TreeGrafter"/>
</dbReference>
<comment type="similarity">
    <text evidence="1">Belongs to the cystatin family.</text>
</comment>
<dbReference type="SMART" id="SM00043">
    <property type="entry name" value="CY"/>
    <property type="match status" value="1"/>
</dbReference>
<evidence type="ECO:0000313" key="6">
    <source>
        <dbReference type="Proteomes" id="UP000035642"/>
    </source>
</evidence>
<accession>A0A0K0DBN3</accession>
<keyword evidence="3" id="KW-0789">Thiol protease inhibitor</keyword>
<dbReference type="STRING" id="6313.A0A0K0DBN3"/>
<dbReference type="Proteomes" id="UP000035642">
    <property type="component" value="Unassembled WGS sequence"/>
</dbReference>
<organism evidence="6 7">
    <name type="scientific">Angiostrongylus cantonensis</name>
    <name type="common">Rat lungworm</name>
    <dbReference type="NCBI Taxonomy" id="6313"/>
    <lineage>
        <taxon>Eukaryota</taxon>
        <taxon>Metazoa</taxon>
        <taxon>Ecdysozoa</taxon>
        <taxon>Nematoda</taxon>
        <taxon>Chromadorea</taxon>
        <taxon>Rhabditida</taxon>
        <taxon>Rhabditina</taxon>
        <taxon>Rhabditomorpha</taxon>
        <taxon>Strongyloidea</taxon>
        <taxon>Metastrongylidae</taxon>
        <taxon>Angiostrongylus</taxon>
    </lineage>
</organism>
<dbReference type="CDD" id="cd00042">
    <property type="entry name" value="CY"/>
    <property type="match status" value="1"/>
</dbReference>
<evidence type="ECO:0000259" key="5">
    <source>
        <dbReference type="SMART" id="SM00043"/>
    </source>
</evidence>
<feature type="signal peptide" evidence="4">
    <location>
        <begin position="1"/>
        <end position="19"/>
    </location>
</feature>
<reference evidence="7" key="2">
    <citation type="submission" date="2017-02" db="UniProtKB">
        <authorList>
            <consortium name="WormBaseParasite"/>
        </authorList>
    </citation>
    <scope>IDENTIFICATION</scope>
</reference>
<keyword evidence="4" id="KW-0732">Signal</keyword>
<name>A0A0K0DBN3_ANGCA</name>
<evidence type="ECO:0000256" key="2">
    <source>
        <dbReference type="ARBA" id="ARBA00022690"/>
    </source>
</evidence>
<dbReference type="WBParaSite" id="ACAC_0000785701-mRNA-1">
    <property type="protein sequence ID" value="ACAC_0000785701-mRNA-1"/>
    <property type="gene ID" value="ACAC_0000785701"/>
</dbReference>
<feature type="domain" description="Cystatin" evidence="5">
    <location>
        <begin position="22"/>
        <end position="135"/>
    </location>
</feature>
<keyword evidence="6" id="KW-1185">Reference proteome</keyword>
<dbReference type="GO" id="GO:0005615">
    <property type="term" value="C:extracellular space"/>
    <property type="evidence" value="ECO:0007669"/>
    <property type="project" value="TreeGrafter"/>
</dbReference>
<dbReference type="InterPro" id="IPR000010">
    <property type="entry name" value="Cystatin_dom"/>
</dbReference>
<reference evidence="6" key="1">
    <citation type="submission" date="2012-09" db="EMBL/GenBank/DDBJ databases">
        <authorList>
            <person name="Martin A.A."/>
        </authorList>
    </citation>
    <scope>NUCLEOTIDE SEQUENCE</scope>
</reference>
<dbReference type="GO" id="GO:0004869">
    <property type="term" value="F:cysteine-type endopeptidase inhibitor activity"/>
    <property type="evidence" value="ECO:0007669"/>
    <property type="project" value="UniProtKB-KW"/>
</dbReference>